<protein>
    <recommendedName>
        <fullName evidence="2">Transcriptional coactivator p15 (PC4) C-terminal domain-containing protein</fullName>
    </recommendedName>
</protein>
<organism evidence="1">
    <name type="scientific">Methylobacterium bullatum</name>
    <dbReference type="NCBI Taxonomy" id="570505"/>
    <lineage>
        <taxon>Bacteria</taxon>
        <taxon>Pseudomonadati</taxon>
        <taxon>Pseudomonadota</taxon>
        <taxon>Alphaproteobacteria</taxon>
        <taxon>Hyphomicrobiales</taxon>
        <taxon>Methylobacteriaceae</taxon>
        <taxon>Methylobacterium</taxon>
    </lineage>
</organism>
<reference evidence="1" key="1">
    <citation type="submission" date="2019-12" db="EMBL/GenBank/DDBJ databases">
        <authorList>
            <person name="Cremers G."/>
        </authorList>
    </citation>
    <scope>NUCLEOTIDE SEQUENCE</scope>
    <source>
        <strain evidence="1">Mbul2</strain>
    </source>
</reference>
<dbReference type="SUPFAM" id="SSF54447">
    <property type="entry name" value="ssDNA-binding transcriptional regulator domain"/>
    <property type="match status" value="1"/>
</dbReference>
<dbReference type="Gene3D" id="2.30.31.10">
    <property type="entry name" value="Transcriptional Coactivator Pc4, Chain A"/>
    <property type="match status" value="1"/>
</dbReference>
<dbReference type="RefSeq" id="WP_339162570.1">
    <property type="nucleotide sequence ID" value="NZ_LR743511.1"/>
</dbReference>
<sequence>MSNLRTIATVRKNNTQEIRISVSVRDGYALVDMRVFSAPRGTASGEPYPTAAGICLTRAKLPELIQALQAAEREVSQ</sequence>
<dbReference type="AlphaFoldDB" id="A0A679KFX5"/>
<evidence type="ECO:0000313" key="1">
    <source>
        <dbReference type="EMBL" id="CAA2144301.1"/>
    </source>
</evidence>
<dbReference type="GO" id="GO:0006355">
    <property type="term" value="P:regulation of DNA-templated transcription"/>
    <property type="evidence" value="ECO:0007669"/>
    <property type="project" value="InterPro"/>
</dbReference>
<accession>A0A679KFX5</accession>
<dbReference type="InterPro" id="IPR009044">
    <property type="entry name" value="ssDNA-bd_transcriptional_reg"/>
</dbReference>
<evidence type="ECO:0008006" key="2">
    <source>
        <dbReference type="Google" id="ProtNLM"/>
    </source>
</evidence>
<gene>
    <name evidence="1" type="ORF">MBLL_03424</name>
</gene>
<dbReference type="EMBL" id="LR743511">
    <property type="protein sequence ID" value="CAA2144301.1"/>
    <property type="molecule type" value="Genomic_DNA"/>
</dbReference>
<dbReference type="GO" id="GO:0003677">
    <property type="term" value="F:DNA binding"/>
    <property type="evidence" value="ECO:0007669"/>
    <property type="project" value="InterPro"/>
</dbReference>
<name>A0A679KFX5_9HYPH</name>
<proteinExistence type="predicted"/>